<dbReference type="PANTHER" id="PTHR15020:SF50">
    <property type="entry name" value="UPF0659 PROTEIN YMR090W"/>
    <property type="match status" value="1"/>
</dbReference>
<sequence length="234" mass="23950">MRILIAGGHGKIARLLTRELVAGGHEVTGLIRNDEQGADLMLDGATPVVLDIETAEVAEVTAALTGFDVAVFAAGAGGGSGDARKQTVDFGGSVKLADAAEAAGVRRFIQISSTGNDLVRGGGLPVGLDEGMLAYFQAKLAAEDDLKPRDLAWTIVRPGGLTDADGTGLVQLQLTGPDHTVPGSVEKSGTVPRADVAAVLAELIRSGTGVHQTLHLLEGYLEVEDAIAALPVSK</sequence>
<reference evidence="2 3" key="1">
    <citation type="submission" date="2018-09" db="EMBL/GenBank/DDBJ databases">
        <title>Novel species of Cryobacterium.</title>
        <authorList>
            <person name="Liu Q."/>
            <person name="Xin Y.-H."/>
        </authorList>
    </citation>
    <scope>NUCLEOTIDE SEQUENCE [LARGE SCALE GENOMIC DNA]</scope>
    <source>
        <strain evidence="2 3">Hh39</strain>
    </source>
</reference>
<gene>
    <name evidence="2" type="ORF">D6T64_12835</name>
</gene>
<name>A0A3A5MEW3_9MICO</name>
<dbReference type="CDD" id="cd05243">
    <property type="entry name" value="SDR_a5"/>
    <property type="match status" value="1"/>
</dbReference>
<evidence type="ECO:0000313" key="3">
    <source>
        <dbReference type="Proteomes" id="UP000272015"/>
    </source>
</evidence>
<comment type="caution">
    <text evidence="2">The sequence shown here is derived from an EMBL/GenBank/DDBJ whole genome shotgun (WGS) entry which is preliminary data.</text>
</comment>
<dbReference type="PANTHER" id="PTHR15020">
    <property type="entry name" value="FLAVIN REDUCTASE-RELATED"/>
    <property type="match status" value="1"/>
</dbReference>
<dbReference type="InterPro" id="IPR016040">
    <property type="entry name" value="NAD(P)-bd_dom"/>
</dbReference>
<feature type="domain" description="NAD(P)-binding" evidence="1">
    <location>
        <begin position="7"/>
        <end position="205"/>
    </location>
</feature>
<accession>A0A3A5MEW3</accession>
<dbReference type="SUPFAM" id="SSF51735">
    <property type="entry name" value="NAD(P)-binding Rossmann-fold domains"/>
    <property type="match status" value="1"/>
</dbReference>
<dbReference type="InterPro" id="IPR036291">
    <property type="entry name" value="NAD(P)-bd_dom_sf"/>
</dbReference>
<dbReference type="RefSeq" id="WP_119975065.1">
    <property type="nucleotide sequence ID" value="NZ_JBHSQA010000006.1"/>
</dbReference>
<dbReference type="Proteomes" id="UP000272015">
    <property type="component" value="Unassembled WGS sequence"/>
</dbReference>
<protein>
    <submittedName>
        <fullName evidence="2">SDR family oxidoreductase</fullName>
    </submittedName>
</protein>
<evidence type="ECO:0000259" key="1">
    <source>
        <dbReference type="Pfam" id="PF13460"/>
    </source>
</evidence>
<keyword evidence="3" id="KW-1185">Reference proteome</keyword>
<dbReference type="EMBL" id="QZVS01000086">
    <property type="protein sequence ID" value="RJT87972.1"/>
    <property type="molecule type" value="Genomic_DNA"/>
</dbReference>
<dbReference type="Gene3D" id="3.40.50.720">
    <property type="entry name" value="NAD(P)-binding Rossmann-like Domain"/>
    <property type="match status" value="1"/>
</dbReference>
<evidence type="ECO:0000313" key="2">
    <source>
        <dbReference type="EMBL" id="RJT87972.1"/>
    </source>
</evidence>
<dbReference type="AlphaFoldDB" id="A0A3A5MEW3"/>
<proteinExistence type="predicted"/>
<dbReference type="OrthoDB" id="4248066at2"/>
<organism evidence="2 3">
    <name type="scientific">Cryobacterium melibiosiphilum</name>
    <dbReference type="NCBI Taxonomy" id="995039"/>
    <lineage>
        <taxon>Bacteria</taxon>
        <taxon>Bacillati</taxon>
        <taxon>Actinomycetota</taxon>
        <taxon>Actinomycetes</taxon>
        <taxon>Micrococcales</taxon>
        <taxon>Microbacteriaceae</taxon>
        <taxon>Cryobacterium</taxon>
    </lineage>
</organism>
<dbReference type="Pfam" id="PF13460">
    <property type="entry name" value="NAD_binding_10"/>
    <property type="match status" value="1"/>
</dbReference>